<protein>
    <submittedName>
        <fullName evidence="1">Uncharacterized protein</fullName>
    </submittedName>
</protein>
<dbReference type="EMBL" id="GBXM01042621">
    <property type="protein sequence ID" value="JAH65956.1"/>
    <property type="molecule type" value="Transcribed_RNA"/>
</dbReference>
<dbReference type="AlphaFoldDB" id="A0A0E9UJS1"/>
<organism evidence="1">
    <name type="scientific">Anguilla anguilla</name>
    <name type="common">European freshwater eel</name>
    <name type="synonym">Muraena anguilla</name>
    <dbReference type="NCBI Taxonomy" id="7936"/>
    <lineage>
        <taxon>Eukaryota</taxon>
        <taxon>Metazoa</taxon>
        <taxon>Chordata</taxon>
        <taxon>Craniata</taxon>
        <taxon>Vertebrata</taxon>
        <taxon>Euteleostomi</taxon>
        <taxon>Actinopterygii</taxon>
        <taxon>Neopterygii</taxon>
        <taxon>Teleostei</taxon>
        <taxon>Anguilliformes</taxon>
        <taxon>Anguillidae</taxon>
        <taxon>Anguilla</taxon>
    </lineage>
</organism>
<name>A0A0E9UJS1_ANGAN</name>
<reference evidence="1" key="2">
    <citation type="journal article" date="2015" name="Fish Shellfish Immunol.">
        <title>Early steps in the European eel (Anguilla anguilla)-Vibrio vulnificus interaction in the gills: Role of the RtxA13 toxin.</title>
        <authorList>
            <person name="Callol A."/>
            <person name="Pajuelo D."/>
            <person name="Ebbesson L."/>
            <person name="Teles M."/>
            <person name="MacKenzie S."/>
            <person name="Amaro C."/>
        </authorList>
    </citation>
    <scope>NUCLEOTIDE SEQUENCE</scope>
</reference>
<evidence type="ECO:0000313" key="1">
    <source>
        <dbReference type="EMBL" id="JAH65956.1"/>
    </source>
</evidence>
<proteinExistence type="predicted"/>
<reference evidence="1" key="1">
    <citation type="submission" date="2014-11" db="EMBL/GenBank/DDBJ databases">
        <authorList>
            <person name="Amaro Gonzalez C."/>
        </authorList>
    </citation>
    <scope>NUCLEOTIDE SEQUENCE</scope>
</reference>
<accession>A0A0E9UJS1</accession>
<sequence>MLKYKIKRKVIMSSLHRSLKSSTSSASAINFTKGFY</sequence>